<keyword evidence="2" id="KW-1185">Reference proteome</keyword>
<dbReference type="EMBL" id="CP104377">
    <property type="protein sequence ID" value="UXC20034.1"/>
    <property type="molecule type" value="Genomic_DNA"/>
</dbReference>
<evidence type="ECO:0000313" key="1">
    <source>
        <dbReference type="EMBL" id="UXC20034.1"/>
    </source>
</evidence>
<dbReference type="RefSeq" id="WP_182342638.1">
    <property type="nucleotide sequence ID" value="NZ_CP104377.1"/>
</dbReference>
<accession>A0ABY6A3C0</accession>
<name>A0ABY6A3C0_9BURK</name>
<sequence length="68" mass="7620">MYADPVHIRSKRVNLSLNSTEMRVVEAMAELHGVQPSVFIRELAMEALKHLHGSKSATGAEEKRRAYA</sequence>
<protein>
    <recommendedName>
        <fullName evidence="3">DUF1778 domain-containing protein</fullName>
    </recommendedName>
</protein>
<gene>
    <name evidence="1" type="ORF">N4T19_07980</name>
</gene>
<reference evidence="1" key="1">
    <citation type="submission" date="2022-09" db="EMBL/GenBank/DDBJ databases">
        <title>Bacterial diversity in gut of crayfish and pufferfish.</title>
        <authorList>
            <person name="Huang Y."/>
        </authorList>
    </citation>
    <scope>NUCLEOTIDE SEQUENCE</scope>
    <source>
        <strain evidence="1">PR12</strain>
    </source>
</reference>
<evidence type="ECO:0000313" key="2">
    <source>
        <dbReference type="Proteomes" id="UP001058290"/>
    </source>
</evidence>
<proteinExistence type="predicted"/>
<evidence type="ECO:0008006" key="3">
    <source>
        <dbReference type="Google" id="ProtNLM"/>
    </source>
</evidence>
<dbReference type="Proteomes" id="UP001058290">
    <property type="component" value="Chromosome"/>
</dbReference>
<organism evidence="1 2">
    <name type="scientific">Comamonas squillarum</name>
    <dbReference type="NCBI Taxonomy" id="2977320"/>
    <lineage>
        <taxon>Bacteria</taxon>
        <taxon>Pseudomonadati</taxon>
        <taxon>Pseudomonadota</taxon>
        <taxon>Betaproteobacteria</taxon>
        <taxon>Burkholderiales</taxon>
        <taxon>Comamonadaceae</taxon>
        <taxon>Comamonas</taxon>
    </lineage>
</organism>